<dbReference type="EMBL" id="CAJVPW010044885">
    <property type="protein sequence ID" value="CAG8754883.1"/>
    <property type="molecule type" value="Genomic_DNA"/>
</dbReference>
<protein>
    <submittedName>
        <fullName evidence="1">16184_t:CDS:1</fullName>
    </submittedName>
</protein>
<organism evidence="1 2">
    <name type="scientific">Cetraspora pellucida</name>
    <dbReference type="NCBI Taxonomy" id="1433469"/>
    <lineage>
        <taxon>Eukaryota</taxon>
        <taxon>Fungi</taxon>
        <taxon>Fungi incertae sedis</taxon>
        <taxon>Mucoromycota</taxon>
        <taxon>Glomeromycotina</taxon>
        <taxon>Glomeromycetes</taxon>
        <taxon>Diversisporales</taxon>
        <taxon>Gigasporaceae</taxon>
        <taxon>Cetraspora</taxon>
    </lineage>
</organism>
<proteinExistence type="predicted"/>
<reference evidence="1" key="1">
    <citation type="submission" date="2021-06" db="EMBL/GenBank/DDBJ databases">
        <authorList>
            <person name="Kallberg Y."/>
            <person name="Tangrot J."/>
            <person name="Rosling A."/>
        </authorList>
    </citation>
    <scope>NUCLEOTIDE SEQUENCE</scope>
    <source>
        <strain evidence="1">28 12/20/2015</strain>
    </source>
</reference>
<evidence type="ECO:0000313" key="2">
    <source>
        <dbReference type="Proteomes" id="UP000789366"/>
    </source>
</evidence>
<dbReference type="Proteomes" id="UP000789366">
    <property type="component" value="Unassembled WGS sequence"/>
</dbReference>
<comment type="caution">
    <text evidence="1">The sequence shown here is derived from an EMBL/GenBank/DDBJ whole genome shotgun (WGS) entry which is preliminary data.</text>
</comment>
<gene>
    <name evidence="1" type="ORF">SPELUC_LOCUS14739</name>
</gene>
<sequence>IVAHIDKDELDNRDCNLKQLFPFNKLEKNDKLPKINRIQKDITPGGFSYNKQKKRWEFRWYEKNIHRAKIFRTKDEVINYKSKHDKLIKDRNPTNE</sequence>
<accession>A0ACA9QME2</accession>
<feature type="non-terminal residue" evidence="1">
    <location>
        <position position="1"/>
    </location>
</feature>
<evidence type="ECO:0000313" key="1">
    <source>
        <dbReference type="EMBL" id="CAG8754883.1"/>
    </source>
</evidence>
<name>A0ACA9QME2_9GLOM</name>
<keyword evidence="2" id="KW-1185">Reference proteome</keyword>